<proteinExistence type="predicted"/>
<dbReference type="InterPro" id="IPR050400">
    <property type="entry name" value="Bact_Cytoskel_RodZ"/>
</dbReference>
<dbReference type="RefSeq" id="WP_223627303.1">
    <property type="nucleotide sequence ID" value="NZ_JAIQDJ010000001.1"/>
</dbReference>
<dbReference type="PANTHER" id="PTHR34475">
    <property type="match status" value="1"/>
</dbReference>
<feature type="domain" description="Cytoskeleton protein RodZ-like C-terminal" evidence="1">
    <location>
        <begin position="192"/>
        <end position="262"/>
    </location>
</feature>
<evidence type="ECO:0000313" key="3">
    <source>
        <dbReference type="Proteomes" id="UP001430290"/>
    </source>
</evidence>
<accession>A0ABS7TCP3</accession>
<protein>
    <submittedName>
        <fullName evidence="2">Helix-turn-helix domain-containing protein</fullName>
    </submittedName>
</protein>
<dbReference type="Pfam" id="PF13464">
    <property type="entry name" value="RodZ_C"/>
    <property type="match status" value="1"/>
</dbReference>
<organism evidence="2 3">
    <name type="scientific">Thermomonas beijingensis</name>
    <dbReference type="NCBI Taxonomy" id="2872701"/>
    <lineage>
        <taxon>Bacteria</taxon>
        <taxon>Pseudomonadati</taxon>
        <taxon>Pseudomonadota</taxon>
        <taxon>Gammaproteobacteria</taxon>
        <taxon>Lysobacterales</taxon>
        <taxon>Lysobacteraceae</taxon>
        <taxon>Thermomonas</taxon>
    </lineage>
</organism>
<comment type="caution">
    <text evidence="2">The sequence shown here is derived from an EMBL/GenBank/DDBJ whole genome shotgun (WGS) entry which is preliminary data.</text>
</comment>
<dbReference type="InterPro" id="IPR001387">
    <property type="entry name" value="Cro/C1-type_HTH"/>
</dbReference>
<dbReference type="CDD" id="cd00093">
    <property type="entry name" value="HTH_XRE"/>
    <property type="match status" value="1"/>
</dbReference>
<dbReference type="InterPro" id="IPR010982">
    <property type="entry name" value="Lambda_DNA-bd_dom_sf"/>
</dbReference>
<gene>
    <name evidence="2" type="ORF">K7B09_04735</name>
</gene>
<dbReference type="Pfam" id="PF13413">
    <property type="entry name" value="HTH_25"/>
    <property type="match status" value="1"/>
</dbReference>
<dbReference type="EMBL" id="JAIQDJ010000001">
    <property type="protein sequence ID" value="MBZ4185631.1"/>
    <property type="molecule type" value="Genomic_DNA"/>
</dbReference>
<dbReference type="PANTHER" id="PTHR34475:SF1">
    <property type="entry name" value="CYTOSKELETON PROTEIN RODZ"/>
    <property type="match status" value="1"/>
</dbReference>
<dbReference type="InterPro" id="IPR025194">
    <property type="entry name" value="RodZ-like_C"/>
</dbReference>
<reference evidence="2" key="1">
    <citation type="submission" date="2021-09" db="EMBL/GenBank/DDBJ databases">
        <authorList>
            <person name="Wu T."/>
            <person name="Guo S.Z."/>
        </authorList>
    </citation>
    <scope>NUCLEOTIDE SEQUENCE</scope>
    <source>
        <strain evidence="2">RSS-23</strain>
    </source>
</reference>
<name>A0ABS7TCP3_9GAMM</name>
<sequence length="274" mass="29186">MSSQFAPDSTHQALAGCGARLRDARLAAGLSIDDVATRLRMPARVVQSLEAEDWSRLGAPVFVRGQVRSYSRLLGLTTAPMMAALNIEPVEPTRLVSRTHTPKAQWWAEQIGRRLVYIVLTLSLAIPAWVATRQHLNGTPATIAALDTPVMPVAHGKPAVPAVPAAPRTVVASMAPMGAAVQPEPAPSADIVLRATGQSWLEVIARDGNVLDKTMLADGAEKRYPMDQVQRLTIGNAAVVQMQAGGRPMNVMEHARANVARFAVSSDGSLAAQD</sequence>
<evidence type="ECO:0000259" key="1">
    <source>
        <dbReference type="Pfam" id="PF13464"/>
    </source>
</evidence>
<dbReference type="Gene3D" id="1.10.260.40">
    <property type="entry name" value="lambda repressor-like DNA-binding domains"/>
    <property type="match status" value="1"/>
</dbReference>
<evidence type="ECO:0000313" key="2">
    <source>
        <dbReference type="EMBL" id="MBZ4185631.1"/>
    </source>
</evidence>
<dbReference type="Proteomes" id="UP001430290">
    <property type="component" value="Unassembled WGS sequence"/>
</dbReference>
<keyword evidence="3" id="KW-1185">Reference proteome</keyword>